<dbReference type="GO" id="GO:0000271">
    <property type="term" value="P:polysaccharide biosynthetic process"/>
    <property type="evidence" value="ECO:0007669"/>
    <property type="project" value="TreeGrafter"/>
</dbReference>
<organism evidence="6 7">
    <name type="scientific">Desulfuromonas soudanensis</name>
    <dbReference type="NCBI Taxonomy" id="1603606"/>
    <lineage>
        <taxon>Bacteria</taxon>
        <taxon>Pseudomonadati</taxon>
        <taxon>Thermodesulfobacteriota</taxon>
        <taxon>Desulfuromonadia</taxon>
        <taxon>Desulfuromonadales</taxon>
        <taxon>Desulfuromonadaceae</taxon>
        <taxon>Desulfuromonas</taxon>
    </lineage>
</organism>
<evidence type="ECO:0000313" key="7">
    <source>
        <dbReference type="Proteomes" id="UP000057158"/>
    </source>
</evidence>
<dbReference type="AlphaFoldDB" id="A0A0M5IRI2"/>
<keyword evidence="1 4" id="KW-0663">Pyridoxal phosphate</keyword>
<dbReference type="KEGG" id="des:DSOUD_1683"/>
<reference evidence="6 7" key="1">
    <citation type="submission" date="2015-07" db="EMBL/GenBank/DDBJ databases">
        <title>Isolation and Genomic Characterization of a Novel Halophilic Metal-Reducing Deltaproteobacterium from the Deep Subsurface.</title>
        <authorList>
            <person name="Badalamenti J.P."/>
            <person name="Summers Z.M."/>
            <person name="Gralnick J.A."/>
            <person name="Bond D.R."/>
        </authorList>
    </citation>
    <scope>NUCLEOTIDE SEQUENCE [LARGE SCALE GENOMIC DNA]</scope>
    <source>
        <strain evidence="6 7">WTL</strain>
    </source>
</reference>
<gene>
    <name evidence="6" type="primary">gnnB</name>
    <name evidence="6" type="ORF">DSOUD_1683</name>
</gene>
<dbReference type="InterPro" id="IPR015422">
    <property type="entry name" value="PyrdxlP-dep_Trfase_small"/>
</dbReference>
<dbReference type="GO" id="GO:0008483">
    <property type="term" value="F:transaminase activity"/>
    <property type="evidence" value="ECO:0007669"/>
    <property type="project" value="TreeGrafter"/>
</dbReference>
<dbReference type="InterPro" id="IPR015424">
    <property type="entry name" value="PyrdxlP-dep_Trfase"/>
</dbReference>
<feature type="active site" description="Proton acceptor" evidence="3">
    <location>
        <position position="186"/>
    </location>
</feature>
<dbReference type="Gene3D" id="3.40.640.10">
    <property type="entry name" value="Type I PLP-dependent aspartate aminotransferase-like (Major domain)"/>
    <property type="match status" value="1"/>
</dbReference>
<dbReference type="EMBL" id="CP010802">
    <property type="protein sequence ID" value="ALC16461.1"/>
    <property type="molecule type" value="Genomic_DNA"/>
</dbReference>
<dbReference type="Gene3D" id="3.90.1150.10">
    <property type="entry name" value="Aspartate Aminotransferase, domain 1"/>
    <property type="match status" value="1"/>
</dbReference>
<dbReference type="GO" id="GO:0030170">
    <property type="term" value="F:pyridoxal phosphate binding"/>
    <property type="evidence" value="ECO:0007669"/>
    <property type="project" value="UniProtKB-ARBA"/>
</dbReference>
<dbReference type="OrthoDB" id="9810913at2"/>
<dbReference type="InterPro" id="IPR015421">
    <property type="entry name" value="PyrdxlP-dep_Trfase_major"/>
</dbReference>
<dbReference type="PANTHER" id="PTHR30244:SF36">
    <property type="entry name" value="3-OXO-GLUCOSE-6-PHOSPHATE:GLUTAMATE AMINOTRANSFERASE"/>
    <property type="match status" value="1"/>
</dbReference>
<evidence type="ECO:0000256" key="1">
    <source>
        <dbReference type="ARBA" id="ARBA00022898"/>
    </source>
</evidence>
<comment type="similarity">
    <text evidence="2 5">Belongs to the DegT/DnrJ/EryC1 family.</text>
</comment>
<dbReference type="FunFam" id="3.40.640.10:FF:000089">
    <property type="entry name" value="Aminotransferase, DegT/DnrJ/EryC1/StrS family"/>
    <property type="match status" value="1"/>
</dbReference>
<evidence type="ECO:0000256" key="4">
    <source>
        <dbReference type="PIRSR" id="PIRSR000390-2"/>
    </source>
</evidence>
<dbReference type="CDD" id="cd00616">
    <property type="entry name" value="AHBA_syn"/>
    <property type="match status" value="1"/>
</dbReference>
<dbReference type="InterPro" id="IPR000653">
    <property type="entry name" value="DegT/StrS_aminotransferase"/>
</dbReference>
<dbReference type="SUPFAM" id="SSF53383">
    <property type="entry name" value="PLP-dependent transferases"/>
    <property type="match status" value="1"/>
</dbReference>
<proteinExistence type="inferred from homology"/>
<keyword evidence="7" id="KW-1185">Reference proteome</keyword>
<evidence type="ECO:0000256" key="5">
    <source>
        <dbReference type="RuleBase" id="RU004508"/>
    </source>
</evidence>
<evidence type="ECO:0000256" key="2">
    <source>
        <dbReference type="ARBA" id="ARBA00037999"/>
    </source>
</evidence>
<dbReference type="Pfam" id="PF01041">
    <property type="entry name" value="DegT_DnrJ_EryC1"/>
    <property type="match status" value="1"/>
</dbReference>
<accession>A0A0M5IRI2</accession>
<dbReference type="STRING" id="1603606.DSOUD_1683"/>
<dbReference type="PANTHER" id="PTHR30244">
    <property type="entry name" value="TRANSAMINASE"/>
    <property type="match status" value="1"/>
</dbReference>
<dbReference type="PATRIC" id="fig|1603606.3.peg.1832"/>
<name>A0A0M5IRI2_9BACT</name>
<feature type="modified residue" description="N6-(pyridoxal phosphate)lysine" evidence="4">
    <location>
        <position position="186"/>
    </location>
</feature>
<dbReference type="RefSeq" id="WP_053550560.1">
    <property type="nucleotide sequence ID" value="NZ_CP010802.1"/>
</dbReference>
<evidence type="ECO:0000256" key="3">
    <source>
        <dbReference type="PIRSR" id="PIRSR000390-1"/>
    </source>
</evidence>
<evidence type="ECO:0000313" key="6">
    <source>
        <dbReference type="EMBL" id="ALC16461.1"/>
    </source>
</evidence>
<protein>
    <submittedName>
        <fullName evidence="6">dTDP-4-amino-4,6-dideoxygalactose transaminase</fullName>
    </submittedName>
</protein>
<dbReference type="PIRSF" id="PIRSF000390">
    <property type="entry name" value="PLP_StrS"/>
    <property type="match status" value="1"/>
</dbReference>
<dbReference type="Proteomes" id="UP000057158">
    <property type="component" value="Chromosome"/>
</dbReference>
<sequence length="366" mass="39634">MKVPFLELISPCAEIQDEINTAIQRVIKSGWYILGPEVEAFESAFADYCGVSHCVGVGNGLDALQLILRAMDIGPGDEVIVPAHTFIASWLAVSHIGATPIPVDISIKSYNLDPDLIEAAITSRTKAIMPVHLYGRPARMDVISGIAKMHGLKVVEDAAQAHGASFQGDKAGALGDAAAFSFYPGKNLGALGDGGAITTNDGELADRLRSLRNYGSKEKYVHTAAGVNSRLDELQAAVLRVKLRQLDTWNQRRKIIAALYSEQLSDTDLILPSVEVGEESSWHLYVVRTCAREKIMTHLAAKGVGAMIHYPIPPYRQEAYNSMPKDFGRFPISDSMCDEILSLPMGPHLSNSQVGYVSDCLIEALG</sequence>